<dbReference type="GO" id="GO:0140359">
    <property type="term" value="F:ABC-type transporter activity"/>
    <property type="evidence" value="ECO:0007669"/>
    <property type="project" value="InterPro"/>
</dbReference>
<gene>
    <name evidence="3" type="ORF">GCM10007116_05000</name>
    <name evidence="2" type="ORF">HS1genome_0721</name>
</gene>
<keyword evidence="1" id="KW-1133">Transmembrane helix</keyword>
<evidence type="ECO:0000313" key="3">
    <source>
        <dbReference type="EMBL" id="GGT90213.1"/>
    </source>
</evidence>
<dbReference type="PANTHER" id="PTHR37305">
    <property type="entry name" value="INTEGRAL MEMBRANE PROTEIN-RELATED"/>
    <property type="match status" value="1"/>
</dbReference>
<feature type="transmembrane region" description="Helical" evidence="1">
    <location>
        <begin position="250"/>
        <end position="269"/>
    </location>
</feature>
<proteinExistence type="predicted"/>
<protein>
    <submittedName>
        <fullName evidence="2">ABC transporter permease</fullName>
    </submittedName>
</protein>
<feature type="transmembrane region" description="Helical" evidence="1">
    <location>
        <begin position="175"/>
        <end position="195"/>
    </location>
</feature>
<name>A0A348B2D0_9CREN</name>
<accession>A0A348B2D0</accession>
<dbReference type="EMBL" id="BMQS01000004">
    <property type="protein sequence ID" value="GGT90213.1"/>
    <property type="molecule type" value="Genomic_DNA"/>
</dbReference>
<keyword evidence="1" id="KW-0472">Membrane</keyword>
<feature type="transmembrane region" description="Helical" evidence="1">
    <location>
        <begin position="109"/>
        <end position="134"/>
    </location>
</feature>
<dbReference type="RefSeq" id="WP_126449664.1">
    <property type="nucleotide sequence ID" value="NZ_AP018553.1"/>
</dbReference>
<sequence length="279" mass="30510">MVSWVVYYELKRAVARRKVIVMVAITLLFEVGVYVILSQLRTPSVEQILAQIQGHIWLVGTMLPLSLLLHFISISISSGSMSEEYEQGTVDFFLTKPLNRVQFLTGKFVGGYILVLLIYLLMVALALVMSFIFFGSQRDLGYLPELVGTVAFSAIPFYTIGFMLGEVLRRTTISFLSASSILIGSILIGGILVFVSKLLSSELLVQAAVALPSWGAVELPFIYASSIPNSSLIVQAVEVFPAVNGSQVAAVTYSLAYFVAATAIAYLSFTKRDVPKRIS</sequence>
<reference evidence="4" key="2">
    <citation type="submission" date="2018-04" db="EMBL/GenBank/DDBJ databases">
        <title>Complete genome sequence of Sulfodiicoccus acidiphilus strain HS-1.</title>
        <authorList>
            <person name="Sakai H.D."/>
            <person name="Kurosawa N."/>
        </authorList>
    </citation>
    <scope>NUCLEOTIDE SEQUENCE [LARGE SCALE GENOMIC DNA]</scope>
    <source>
        <strain evidence="4">HS-1</strain>
    </source>
</reference>
<dbReference type="GeneID" id="38666224"/>
<dbReference type="OrthoDB" id="43597at2157"/>
<feature type="transmembrane region" description="Helical" evidence="1">
    <location>
        <begin position="19"/>
        <end position="37"/>
    </location>
</feature>
<dbReference type="EMBL" id="AP018553">
    <property type="protein sequence ID" value="BBD72332.1"/>
    <property type="molecule type" value="Genomic_DNA"/>
</dbReference>
<feature type="transmembrane region" description="Helical" evidence="1">
    <location>
        <begin position="57"/>
        <end position="76"/>
    </location>
</feature>
<dbReference type="GO" id="GO:0005886">
    <property type="term" value="C:plasma membrane"/>
    <property type="evidence" value="ECO:0007669"/>
    <property type="project" value="UniProtKB-SubCell"/>
</dbReference>
<reference evidence="3" key="4">
    <citation type="submission" date="2020-09" db="EMBL/GenBank/DDBJ databases">
        <authorList>
            <person name="Sun Q."/>
            <person name="Ohkuma M."/>
        </authorList>
    </citation>
    <scope>NUCLEOTIDE SEQUENCE</scope>
    <source>
        <strain evidence="3">JCM 31740</strain>
    </source>
</reference>
<feature type="transmembrane region" description="Helical" evidence="1">
    <location>
        <begin position="146"/>
        <end position="168"/>
    </location>
</feature>
<reference evidence="2" key="3">
    <citation type="journal article" date="2019" name="BMC Res. Notes">
        <title>Complete genome sequence of the Sulfodiicoccus acidiphilus strain HS-1T, the first crenarchaeon that lacks polB3, isolated from an acidic hot spring in Ohwaku-dani, Hakone, Japan.</title>
        <authorList>
            <person name="Sakai H.D."/>
            <person name="Kurosawa N."/>
        </authorList>
    </citation>
    <scope>NUCLEOTIDE SEQUENCE</scope>
    <source>
        <strain evidence="2">HS-1</strain>
    </source>
</reference>
<evidence type="ECO:0000256" key="1">
    <source>
        <dbReference type="SAM" id="Phobius"/>
    </source>
</evidence>
<keyword evidence="4" id="KW-1185">Reference proteome</keyword>
<evidence type="ECO:0000313" key="2">
    <source>
        <dbReference type="EMBL" id="BBD72332.1"/>
    </source>
</evidence>
<dbReference type="PANTHER" id="PTHR37305:SF1">
    <property type="entry name" value="MEMBRANE PROTEIN"/>
    <property type="match status" value="1"/>
</dbReference>
<organism evidence="2 4">
    <name type="scientific">Sulfodiicoccus acidiphilus</name>
    <dbReference type="NCBI Taxonomy" id="1670455"/>
    <lineage>
        <taxon>Archaea</taxon>
        <taxon>Thermoproteota</taxon>
        <taxon>Thermoprotei</taxon>
        <taxon>Sulfolobales</taxon>
        <taxon>Sulfolobaceae</taxon>
        <taxon>Sulfodiicoccus</taxon>
    </lineage>
</organism>
<reference evidence="3" key="1">
    <citation type="journal article" date="2014" name="Int. J. Syst. Evol. Microbiol.">
        <title>Complete genome sequence of Corynebacterium casei LMG S-19264T (=DSM 44701T), isolated from a smear-ripened cheese.</title>
        <authorList>
            <consortium name="US DOE Joint Genome Institute (JGI-PGF)"/>
            <person name="Walter F."/>
            <person name="Albersmeier A."/>
            <person name="Kalinowski J."/>
            <person name="Ruckert C."/>
        </authorList>
    </citation>
    <scope>NUCLEOTIDE SEQUENCE</scope>
    <source>
        <strain evidence="3">JCM 31740</strain>
    </source>
</reference>
<dbReference type="Pfam" id="PF12679">
    <property type="entry name" value="ABC2_membrane_2"/>
    <property type="match status" value="1"/>
</dbReference>
<dbReference type="KEGG" id="sacd:HS1genome_0721"/>
<evidence type="ECO:0000313" key="4">
    <source>
        <dbReference type="Proteomes" id="UP000276741"/>
    </source>
</evidence>
<dbReference type="Proteomes" id="UP000276741">
    <property type="component" value="Chromosome"/>
</dbReference>
<keyword evidence="1" id="KW-0812">Transmembrane</keyword>
<dbReference type="AlphaFoldDB" id="A0A348B2D0"/>
<dbReference type="Proteomes" id="UP000616143">
    <property type="component" value="Unassembled WGS sequence"/>
</dbReference>